<dbReference type="EMBL" id="KZ826348">
    <property type="protein sequence ID" value="PYI06629.1"/>
    <property type="molecule type" value="Genomic_DNA"/>
</dbReference>
<reference evidence="2 3" key="1">
    <citation type="submission" date="2018-02" db="EMBL/GenBank/DDBJ databases">
        <title>The genomes of Aspergillus section Nigri reveals drivers in fungal speciation.</title>
        <authorList>
            <consortium name="DOE Joint Genome Institute"/>
            <person name="Vesth T.C."/>
            <person name="Nybo J."/>
            <person name="Theobald S."/>
            <person name="Brandl J."/>
            <person name="Frisvad J.C."/>
            <person name="Nielsen K.F."/>
            <person name="Lyhne E.K."/>
            <person name="Kogle M.E."/>
            <person name="Kuo A."/>
            <person name="Riley R."/>
            <person name="Clum A."/>
            <person name="Nolan M."/>
            <person name="Lipzen A."/>
            <person name="Salamov A."/>
            <person name="Henrissat B."/>
            <person name="Wiebenga A."/>
            <person name="De vries R.P."/>
            <person name="Grigoriev I.V."/>
            <person name="Mortensen U.H."/>
            <person name="Andersen M.R."/>
            <person name="Baker S.E."/>
        </authorList>
    </citation>
    <scope>NUCLEOTIDE SEQUENCE [LARGE SCALE GENOMIC DNA]</scope>
    <source>
        <strain evidence="2 3">CBS 121057</strain>
    </source>
</reference>
<dbReference type="OrthoDB" id="10587604at2759"/>
<dbReference type="AlphaFoldDB" id="A0A319EX07"/>
<organism evidence="2 3">
    <name type="scientific">Aspergillus sclerotiicarbonarius (strain CBS 121057 / IBT 28362)</name>
    <dbReference type="NCBI Taxonomy" id="1448318"/>
    <lineage>
        <taxon>Eukaryota</taxon>
        <taxon>Fungi</taxon>
        <taxon>Dikarya</taxon>
        <taxon>Ascomycota</taxon>
        <taxon>Pezizomycotina</taxon>
        <taxon>Eurotiomycetes</taxon>
        <taxon>Eurotiomycetidae</taxon>
        <taxon>Eurotiales</taxon>
        <taxon>Aspergillaceae</taxon>
        <taxon>Aspergillus</taxon>
        <taxon>Aspergillus subgen. Circumdati</taxon>
    </lineage>
</organism>
<evidence type="ECO:0000256" key="1">
    <source>
        <dbReference type="SAM" id="SignalP"/>
    </source>
</evidence>
<dbReference type="Proteomes" id="UP000248423">
    <property type="component" value="Unassembled WGS sequence"/>
</dbReference>
<dbReference type="VEuPathDB" id="FungiDB:BO78DRAFT_368612"/>
<name>A0A319EX07_ASPSB</name>
<protein>
    <recommendedName>
        <fullName evidence="4">Secreted protein</fullName>
    </recommendedName>
</protein>
<evidence type="ECO:0008006" key="4">
    <source>
        <dbReference type="Google" id="ProtNLM"/>
    </source>
</evidence>
<feature type="chain" id="PRO_5016455752" description="Secreted protein" evidence="1">
    <location>
        <begin position="29"/>
        <end position="119"/>
    </location>
</feature>
<proteinExistence type="predicted"/>
<feature type="signal peptide" evidence="1">
    <location>
        <begin position="1"/>
        <end position="28"/>
    </location>
</feature>
<sequence length="119" mass="13315">MLAVFYCHVAALLSFSFLLVCKFYCVQGRPSSVSERRYIEPAWLWASCHWPYQHTDIPVSLSSGRSRFARWTFAGCLLGSSLLSPLFAISLPSCCRVAIGPAPFHPSCCLLRPFPLGRE</sequence>
<keyword evidence="1" id="KW-0732">Signal</keyword>
<evidence type="ECO:0000313" key="3">
    <source>
        <dbReference type="Proteomes" id="UP000248423"/>
    </source>
</evidence>
<evidence type="ECO:0000313" key="2">
    <source>
        <dbReference type="EMBL" id="PYI06629.1"/>
    </source>
</evidence>
<keyword evidence="3" id="KW-1185">Reference proteome</keyword>
<accession>A0A319EX07</accession>
<gene>
    <name evidence="2" type="ORF">BO78DRAFT_368612</name>
</gene>